<dbReference type="Pfam" id="PF02563">
    <property type="entry name" value="Poly_export"/>
    <property type="match status" value="1"/>
</dbReference>
<dbReference type="InterPro" id="IPR003715">
    <property type="entry name" value="Poly_export_N"/>
</dbReference>
<keyword evidence="2" id="KW-1133">Transmembrane helix</keyword>
<evidence type="ECO:0000256" key="1">
    <source>
        <dbReference type="ARBA" id="ARBA00022729"/>
    </source>
</evidence>
<name>A0A3B0RTU3_9ZZZZ</name>
<dbReference type="Pfam" id="PF10531">
    <property type="entry name" value="SLBB"/>
    <property type="match status" value="1"/>
</dbReference>
<dbReference type="GO" id="GO:0015159">
    <property type="term" value="F:polysaccharide transmembrane transporter activity"/>
    <property type="evidence" value="ECO:0007669"/>
    <property type="project" value="InterPro"/>
</dbReference>
<protein>
    <submittedName>
        <fullName evidence="5">FIG123464: Polysaccharide export protein</fullName>
    </submittedName>
</protein>
<accession>A0A3B0RTU3</accession>
<dbReference type="NCBIfam" id="TIGR03027">
    <property type="entry name" value="pepcterm_export"/>
    <property type="match status" value="1"/>
</dbReference>
<dbReference type="InterPro" id="IPR017477">
    <property type="entry name" value="PEP-CTERM_polysacc_export"/>
</dbReference>
<evidence type="ECO:0000259" key="3">
    <source>
        <dbReference type="Pfam" id="PF02563"/>
    </source>
</evidence>
<organism evidence="5">
    <name type="scientific">hydrothermal vent metagenome</name>
    <dbReference type="NCBI Taxonomy" id="652676"/>
    <lineage>
        <taxon>unclassified sequences</taxon>
        <taxon>metagenomes</taxon>
        <taxon>ecological metagenomes</taxon>
    </lineage>
</organism>
<feature type="domain" description="Polysaccharide export protein N-terminal" evidence="3">
    <location>
        <begin position="56"/>
        <end position="129"/>
    </location>
</feature>
<dbReference type="Gene3D" id="3.30.1950.10">
    <property type="entry name" value="wza like domain"/>
    <property type="match status" value="1"/>
</dbReference>
<evidence type="ECO:0000256" key="2">
    <source>
        <dbReference type="SAM" id="Phobius"/>
    </source>
</evidence>
<keyword evidence="2" id="KW-0812">Transmembrane</keyword>
<dbReference type="PANTHER" id="PTHR33619:SF3">
    <property type="entry name" value="POLYSACCHARIDE EXPORT PROTEIN GFCE-RELATED"/>
    <property type="match status" value="1"/>
</dbReference>
<sequence length="224" mass="24162">MEGKYTVINKNFKPGIFSQGIKYCIILIAALALASCGRTNSNSLPSAQFVPAEEGPGPQYIVGPLDGLEIFVWRNPELTTSVTVRPDGRFSVPLIDDMTATGRTPTQLARDIEKKLSEYIQSPIVTVIVSGFQGPFAQQVRVVGSATSPQAIAYRANMTLLDVMITVGGVTEFAAGNRATLARIEGGVQREYGIRIDDLIRDGDVSANVKIQPGDVIIIPESFF</sequence>
<proteinExistence type="predicted"/>
<keyword evidence="1" id="KW-0732">Signal</keyword>
<evidence type="ECO:0000313" key="5">
    <source>
        <dbReference type="EMBL" id="VAV86895.1"/>
    </source>
</evidence>
<dbReference type="InterPro" id="IPR019554">
    <property type="entry name" value="Soluble_ligand-bd"/>
</dbReference>
<evidence type="ECO:0000259" key="4">
    <source>
        <dbReference type="Pfam" id="PF10531"/>
    </source>
</evidence>
<dbReference type="InterPro" id="IPR049712">
    <property type="entry name" value="Poly_export"/>
</dbReference>
<feature type="domain" description="Soluble ligand binding" evidence="4">
    <location>
        <begin position="140"/>
        <end position="187"/>
    </location>
</feature>
<keyword evidence="2" id="KW-0472">Membrane</keyword>
<dbReference type="PANTHER" id="PTHR33619">
    <property type="entry name" value="POLYSACCHARIDE EXPORT PROTEIN GFCE-RELATED"/>
    <property type="match status" value="1"/>
</dbReference>
<feature type="transmembrane region" description="Helical" evidence="2">
    <location>
        <begin position="20"/>
        <end position="37"/>
    </location>
</feature>
<gene>
    <name evidence="5" type="ORF">MNBD_ALPHA02-267</name>
</gene>
<dbReference type="Gene3D" id="3.10.560.10">
    <property type="entry name" value="Outer membrane lipoprotein wza domain like"/>
    <property type="match status" value="1"/>
</dbReference>
<dbReference type="AlphaFoldDB" id="A0A3B0RTU3"/>
<reference evidence="5" key="1">
    <citation type="submission" date="2018-06" db="EMBL/GenBank/DDBJ databases">
        <authorList>
            <person name="Zhirakovskaya E."/>
        </authorList>
    </citation>
    <scope>NUCLEOTIDE SEQUENCE</scope>
</reference>
<dbReference type="EMBL" id="UOED01000017">
    <property type="protein sequence ID" value="VAV86895.1"/>
    <property type="molecule type" value="Genomic_DNA"/>
</dbReference>